<feature type="zinc finger region" description="CR-type" evidence="6">
    <location>
        <begin position="203"/>
        <end position="281"/>
    </location>
</feature>
<dbReference type="GO" id="GO:0005739">
    <property type="term" value="C:mitochondrion"/>
    <property type="evidence" value="ECO:0007669"/>
    <property type="project" value="TreeGrafter"/>
</dbReference>
<dbReference type="Gene3D" id="1.10.287.110">
    <property type="entry name" value="DnaJ domain"/>
    <property type="match status" value="1"/>
</dbReference>
<dbReference type="SUPFAM" id="SSF49493">
    <property type="entry name" value="HSP40/DnaJ peptide-binding domain"/>
    <property type="match status" value="2"/>
</dbReference>
<dbReference type="Gene3D" id="2.10.230.10">
    <property type="entry name" value="Heat shock protein DnaJ, cysteine-rich domain"/>
    <property type="match status" value="1"/>
</dbReference>
<dbReference type="Pfam" id="PF00684">
    <property type="entry name" value="DnaJ_CXXCXGXG"/>
    <property type="match status" value="1"/>
</dbReference>
<dbReference type="Pfam" id="PF00226">
    <property type="entry name" value="DnaJ"/>
    <property type="match status" value="1"/>
</dbReference>
<evidence type="ECO:0000256" key="4">
    <source>
        <dbReference type="ARBA" id="ARBA00022833"/>
    </source>
</evidence>
<dbReference type="PROSITE" id="PS50076">
    <property type="entry name" value="DNAJ_2"/>
    <property type="match status" value="1"/>
</dbReference>
<dbReference type="PANTHER" id="PTHR44145">
    <property type="entry name" value="DNAJ HOMOLOG SUBFAMILY A MEMBER 3, MITOCHONDRIAL"/>
    <property type="match status" value="1"/>
</dbReference>
<dbReference type="Pfam" id="PF01556">
    <property type="entry name" value="DnaJ_C"/>
    <property type="match status" value="1"/>
</dbReference>
<dbReference type="InterPro" id="IPR051938">
    <property type="entry name" value="Apopto_cytoskel_mod"/>
</dbReference>
<dbReference type="GO" id="GO:0031072">
    <property type="term" value="F:heat shock protein binding"/>
    <property type="evidence" value="ECO:0007669"/>
    <property type="project" value="InterPro"/>
</dbReference>
<evidence type="ECO:0000259" key="8">
    <source>
        <dbReference type="PROSITE" id="PS50076"/>
    </source>
</evidence>
<evidence type="ECO:0000256" key="3">
    <source>
        <dbReference type="ARBA" id="ARBA00022771"/>
    </source>
</evidence>
<evidence type="ECO:0000259" key="9">
    <source>
        <dbReference type="PROSITE" id="PS51188"/>
    </source>
</evidence>
<dbReference type="EMBL" id="HBUF01518913">
    <property type="protein sequence ID" value="CAG6748398.1"/>
    <property type="molecule type" value="Transcribed_RNA"/>
</dbReference>
<reference evidence="10" key="1">
    <citation type="submission" date="2021-05" db="EMBL/GenBank/DDBJ databases">
        <authorList>
            <person name="Alioto T."/>
            <person name="Alioto T."/>
            <person name="Gomez Garrido J."/>
        </authorList>
    </citation>
    <scope>NUCLEOTIDE SEQUENCE</scope>
</reference>
<dbReference type="InterPro" id="IPR001305">
    <property type="entry name" value="HSP_DnaJ_Cys-rich_dom"/>
</dbReference>
<dbReference type="SUPFAM" id="SSF57938">
    <property type="entry name" value="DnaJ/Hsp40 cysteine-rich domain"/>
    <property type="match status" value="1"/>
</dbReference>
<dbReference type="PANTHER" id="PTHR44145:SF3">
    <property type="entry name" value="DNAJ HOMOLOG SUBFAMILY A MEMBER 3, MITOCHONDRIAL"/>
    <property type="match status" value="1"/>
</dbReference>
<accession>A0A8D8TVT0</accession>
<organism evidence="10">
    <name type="scientific">Cacopsylla melanoneura</name>
    <dbReference type="NCBI Taxonomy" id="428564"/>
    <lineage>
        <taxon>Eukaryota</taxon>
        <taxon>Metazoa</taxon>
        <taxon>Ecdysozoa</taxon>
        <taxon>Arthropoda</taxon>
        <taxon>Hexapoda</taxon>
        <taxon>Insecta</taxon>
        <taxon>Pterygota</taxon>
        <taxon>Neoptera</taxon>
        <taxon>Paraneoptera</taxon>
        <taxon>Hemiptera</taxon>
        <taxon>Sternorrhyncha</taxon>
        <taxon>Psylloidea</taxon>
        <taxon>Psyllidae</taxon>
        <taxon>Psyllinae</taxon>
        <taxon>Cacopsylla</taxon>
    </lineage>
</organism>
<evidence type="ECO:0000313" key="10">
    <source>
        <dbReference type="EMBL" id="CAG6694823.1"/>
    </source>
</evidence>
<dbReference type="Gene3D" id="2.60.260.20">
    <property type="entry name" value="Urease metallochaperone UreE, N-terminal domain"/>
    <property type="match status" value="2"/>
</dbReference>
<feature type="domain" description="CR-type" evidence="9">
    <location>
        <begin position="203"/>
        <end position="281"/>
    </location>
</feature>
<dbReference type="EMBL" id="HBUF01320252">
    <property type="protein sequence ID" value="CAG6694824.1"/>
    <property type="molecule type" value="Transcribed_RNA"/>
</dbReference>
<dbReference type="InterPro" id="IPR002939">
    <property type="entry name" value="DnaJ_C"/>
</dbReference>
<feature type="region of interest" description="Disordered" evidence="7">
    <location>
        <begin position="415"/>
        <end position="434"/>
    </location>
</feature>
<dbReference type="InterPro" id="IPR001623">
    <property type="entry name" value="DnaJ_domain"/>
</dbReference>
<dbReference type="GO" id="GO:0005524">
    <property type="term" value="F:ATP binding"/>
    <property type="evidence" value="ECO:0007669"/>
    <property type="project" value="InterPro"/>
</dbReference>
<evidence type="ECO:0000256" key="5">
    <source>
        <dbReference type="ARBA" id="ARBA00023186"/>
    </source>
</evidence>
<dbReference type="InterPro" id="IPR036410">
    <property type="entry name" value="HSP_DnaJ_Cys-rich_dom_sf"/>
</dbReference>
<dbReference type="PROSITE" id="PS00636">
    <property type="entry name" value="DNAJ_1"/>
    <property type="match status" value="1"/>
</dbReference>
<dbReference type="SMART" id="SM00271">
    <property type="entry name" value="DnaJ"/>
    <property type="match status" value="1"/>
</dbReference>
<dbReference type="FunFam" id="2.60.260.20:FF:000005">
    <property type="entry name" value="Chaperone protein dnaJ 1, mitochondrial"/>
    <property type="match status" value="1"/>
</dbReference>
<dbReference type="EMBL" id="HBUF01518912">
    <property type="protein sequence ID" value="CAG6748397.1"/>
    <property type="molecule type" value="Transcribed_RNA"/>
</dbReference>
<dbReference type="HAMAP" id="MF_01152">
    <property type="entry name" value="DnaJ"/>
    <property type="match status" value="1"/>
</dbReference>
<dbReference type="EMBL" id="HBUF01080372">
    <property type="protein sequence ID" value="CAG6632661.1"/>
    <property type="molecule type" value="Transcribed_RNA"/>
</dbReference>
<keyword evidence="5" id="KW-0143">Chaperone</keyword>
<evidence type="ECO:0000256" key="7">
    <source>
        <dbReference type="SAM" id="MobiDB-lite"/>
    </source>
</evidence>
<dbReference type="GO" id="GO:0009408">
    <property type="term" value="P:response to heat"/>
    <property type="evidence" value="ECO:0007669"/>
    <property type="project" value="InterPro"/>
</dbReference>
<keyword evidence="2" id="KW-0677">Repeat</keyword>
<dbReference type="FunFam" id="1.10.287.110:FF:000075">
    <property type="entry name" value="Uncharacterized protein, isoform D"/>
    <property type="match status" value="1"/>
</dbReference>
<sequence>MNLSLRSVVKLQPKYWSSFTSRGANFHSLLLVRPQPLLYNCNPGYFHTSSCLSNVKRKDYYQVLGISKNSSTKEIKKAYYELAKKYHPDTNKTDPNASKKFQEVSEAYEVLSDDTKKQEYDTWGATSEQMTQSAQNRTTSTDEYMHRWNFKSNVDPEELFRKIFGDTGFDFKVGEDDFAANQYGFGSSQEIVMSIDFETAARGGYKEVEVNVIDICPKCRGSRCDLGTRGVRCTYCQGSGYETTSTGPFVMRTTCRYCSGSGIYIKFPCNNCDGMGKSIQRQMVSIPIPQGIENGQTIRFPVGEDQIFVTFQVAPSERYHQDRSDLHTEEPISISTAVLGGKINVEGIYGDKYSVQIEPGTSSHTKIKIPYKGLKHRNSGGFGHHYVHVKIEVPKYVSSRQKDLIRNFSGEKVKSETQTEYVHKKPEEPKEEKKEGFFEKLKNVVAGYLK</sequence>
<dbReference type="GO" id="GO:0043066">
    <property type="term" value="P:negative regulation of apoptotic process"/>
    <property type="evidence" value="ECO:0007669"/>
    <property type="project" value="TreeGrafter"/>
</dbReference>
<proteinExistence type="inferred from homology"/>
<dbReference type="GO" id="GO:0008270">
    <property type="term" value="F:zinc ion binding"/>
    <property type="evidence" value="ECO:0007669"/>
    <property type="project" value="UniProtKB-KW"/>
</dbReference>
<dbReference type="EMBL" id="HBUF01080371">
    <property type="protein sequence ID" value="CAG6632660.1"/>
    <property type="molecule type" value="Transcribed_RNA"/>
</dbReference>
<dbReference type="SUPFAM" id="SSF46565">
    <property type="entry name" value="Chaperone J-domain"/>
    <property type="match status" value="1"/>
</dbReference>
<dbReference type="EMBL" id="HBUF01080373">
    <property type="protein sequence ID" value="CAG6632662.1"/>
    <property type="molecule type" value="Transcribed_RNA"/>
</dbReference>
<dbReference type="GO" id="GO:0051082">
    <property type="term" value="F:unfolded protein binding"/>
    <property type="evidence" value="ECO:0007669"/>
    <property type="project" value="InterPro"/>
</dbReference>
<dbReference type="CDD" id="cd06257">
    <property type="entry name" value="DnaJ"/>
    <property type="match status" value="1"/>
</dbReference>
<dbReference type="PRINTS" id="PR00625">
    <property type="entry name" value="JDOMAIN"/>
</dbReference>
<dbReference type="GO" id="GO:0006457">
    <property type="term" value="P:protein folding"/>
    <property type="evidence" value="ECO:0007669"/>
    <property type="project" value="InterPro"/>
</dbReference>
<name>A0A8D8TVT0_9HEMI</name>
<dbReference type="EMBL" id="HBUF01080370">
    <property type="protein sequence ID" value="CAG6632659.1"/>
    <property type="molecule type" value="Transcribed_RNA"/>
</dbReference>
<dbReference type="EMBL" id="HBUF01363245">
    <property type="protein sequence ID" value="CAG6722107.1"/>
    <property type="molecule type" value="Transcribed_RNA"/>
</dbReference>
<dbReference type="CDD" id="cd10747">
    <property type="entry name" value="DnaJ_C"/>
    <property type="match status" value="1"/>
</dbReference>
<evidence type="ECO:0000256" key="1">
    <source>
        <dbReference type="ARBA" id="ARBA00022723"/>
    </source>
</evidence>
<keyword evidence="4 6" id="KW-0862">Zinc</keyword>
<dbReference type="AlphaFoldDB" id="A0A8D8TVT0"/>
<keyword evidence="1 6" id="KW-0479">Metal-binding</keyword>
<dbReference type="CDD" id="cd10719">
    <property type="entry name" value="DnaJ_zf"/>
    <property type="match status" value="1"/>
</dbReference>
<dbReference type="EMBL" id="HBUF01320251">
    <property type="protein sequence ID" value="CAG6694823.1"/>
    <property type="molecule type" value="Transcribed_RNA"/>
</dbReference>
<dbReference type="EMBL" id="HBUF01320250">
    <property type="protein sequence ID" value="CAG6694822.1"/>
    <property type="molecule type" value="Transcribed_RNA"/>
</dbReference>
<evidence type="ECO:0000256" key="2">
    <source>
        <dbReference type="ARBA" id="ARBA00022737"/>
    </source>
</evidence>
<dbReference type="GO" id="GO:0007005">
    <property type="term" value="P:mitochondrion organization"/>
    <property type="evidence" value="ECO:0007669"/>
    <property type="project" value="TreeGrafter"/>
</dbReference>
<feature type="domain" description="J" evidence="8">
    <location>
        <begin position="59"/>
        <end position="124"/>
    </location>
</feature>
<protein>
    <submittedName>
        <fullName evidence="10">Protein tumorous imaginal discs, mitochondrial</fullName>
    </submittedName>
</protein>
<dbReference type="EMBL" id="HBUF01363247">
    <property type="protein sequence ID" value="CAG6722109.1"/>
    <property type="molecule type" value="Transcribed_RNA"/>
</dbReference>
<dbReference type="InterPro" id="IPR036869">
    <property type="entry name" value="J_dom_sf"/>
</dbReference>
<dbReference type="InterPro" id="IPR012724">
    <property type="entry name" value="DnaJ"/>
</dbReference>
<dbReference type="EMBL" id="HBUF01363246">
    <property type="protein sequence ID" value="CAG6722108.1"/>
    <property type="molecule type" value="Transcribed_RNA"/>
</dbReference>
<dbReference type="InterPro" id="IPR008971">
    <property type="entry name" value="HSP40/DnaJ_pept-bd"/>
</dbReference>
<dbReference type="InterPro" id="IPR018253">
    <property type="entry name" value="DnaJ_domain_CS"/>
</dbReference>
<keyword evidence="3 6" id="KW-0863">Zinc-finger</keyword>
<dbReference type="PROSITE" id="PS51188">
    <property type="entry name" value="ZF_CR"/>
    <property type="match status" value="1"/>
</dbReference>
<evidence type="ECO:0000256" key="6">
    <source>
        <dbReference type="PROSITE-ProRule" id="PRU00546"/>
    </source>
</evidence>